<reference evidence="2 3" key="1">
    <citation type="submission" date="2015-07" db="EMBL/GenBank/DDBJ databases">
        <title>High-quality genome of monoxenous trypanosomatid Leptomonas pyrrhocoris.</title>
        <authorList>
            <person name="Flegontov P."/>
            <person name="Butenko A."/>
            <person name="Firsov S."/>
            <person name="Vlcek C."/>
            <person name="Logacheva M.D."/>
            <person name="Field M."/>
            <person name="Filatov D."/>
            <person name="Flegontova O."/>
            <person name="Gerasimov E."/>
            <person name="Jackson A.P."/>
            <person name="Kelly S."/>
            <person name="Opperdoes F."/>
            <person name="O'Reilly A."/>
            <person name="Votypka J."/>
            <person name="Yurchenko V."/>
            <person name="Lukes J."/>
        </authorList>
    </citation>
    <scope>NUCLEOTIDE SEQUENCE [LARGE SCALE GENOMIC DNA]</scope>
    <source>
        <strain evidence="2">H10</strain>
    </source>
</reference>
<dbReference type="OrthoDB" id="264011at2759"/>
<dbReference type="AlphaFoldDB" id="A0A0M9G4X0"/>
<proteinExistence type="predicted"/>
<dbReference type="EMBL" id="LGTL01000005">
    <property type="protein sequence ID" value="KPA82480.1"/>
    <property type="molecule type" value="Genomic_DNA"/>
</dbReference>
<evidence type="ECO:0000313" key="3">
    <source>
        <dbReference type="Proteomes" id="UP000037923"/>
    </source>
</evidence>
<feature type="region of interest" description="Disordered" evidence="1">
    <location>
        <begin position="93"/>
        <end position="127"/>
    </location>
</feature>
<accession>A0A0M9G4X0</accession>
<evidence type="ECO:0000256" key="1">
    <source>
        <dbReference type="SAM" id="MobiDB-lite"/>
    </source>
</evidence>
<dbReference type="OMA" id="CDFCGHT"/>
<dbReference type="RefSeq" id="XP_015660919.1">
    <property type="nucleotide sequence ID" value="XM_015800912.1"/>
</dbReference>
<dbReference type="VEuPathDB" id="TriTrypDB:LpyrH10_05_3990"/>
<feature type="compositionally biased region" description="Polar residues" evidence="1">
    <location>
        <begin position="22"/>
        <end position="34"/>
    </location>
</feature>
<feature type="region of interest" description="Disordered" evidence="1">
    <location>
        <begin position="376"/>
        <end position="482"/>
    </location>
</feature>
<sequence length="574" mass="62305">MEGQRRFSAAPVNFDRFVSLNRSQSRSLSPNNELHQMLRPYESRPTAASRSGHRKTTSTALLSASSASSSSHPLKVERRSIDMLNVPSSGVVTIEGPSTQAATPPSRSASGGAGTTSTGISMEVGAPAETRSELRYYNSEDDTAELERSQFVVEEVDVLLRAVQQLGSPLYNAVTRQFLCWNLHTLEARSRASYGDTEGISCDFCGHTDWLDSLVDGEEQADDSAEGIGELSEVKKEEGEKKGGHAALPAHRRFLYHCPVCKVDICRACLAEVLADERFHVPCLQCQRCGAYETRRNAPLHQCTGTTGWKEEGELGEIPSWIPRPKEEAPALPAEAVTLKKLAGVTAIRSHVRLGLSRRRDGDGATVAAETAREAAVITRKDSSTGHPPAVQPVSSSSSSFLSSSAVAAPTRKRPSATRSTTTTNVRPRATLEEQAESDDGDDLPVKEIPPQQQQQRRRRPGALSSRESRVKAPASSNSSLDAPQAQLLRLQQQQQSSVLSTARYEVHLAPQSSDEEEEVRRISREQHLLLIPAPSVGGTSVAYFPTRLAAESCVDRATVGSVEAVLKRHSRQS</sequence>
<dbReference type="Proteomes" id="UP000037923">
    <property type="component" value="Unassembled WGS sequence"/>
</dbReference>
<keyword evidence="3" id="KW-1185">Reference proteome</keyword>
<gene>
    <name evidence="2" type="ORF">ABB37_03539</name>
</gene>
<feature type="compositionally biased region" description="Acidic residues" evidence="1">
    <location>
        <begin position="434"/>
        <end position="443"/>
    </location>
</feature>
<feature type="compositionally biased region" description="Low complexity" evidence="1">
    <location>
        <begin position="101"/>
        <end position="119"/>
    </location>
</feature>
<dbReference type="GeneID" id="26903830"/>
<comment type="caution">
    <text evidence="2">The sequence shown here is derived from an EMBL/GenBank/DDBJ whole genome shotgun (WGS) entry which is preliminary data.</text>
</comment>
<protein>
    <submittedName>
        <fullName evidence="2">Uncharacterized protein</fullName>
    </submittedName>
</protein>
<name>A0A0M9G4X0_LEPPY</name>
<evidence type="ECO:0000313" key="2">
    <source>
        <dbReference type="EMBL" id="KPA82480.1"/>
    </source>
</evidence>
<feature type="compositionally biased region" description="Low complexity" evidence="1">
    <location>
        <begin position="388"/>
        <end position="410"/>
    </location>
</feature>
<feature type="compositionally biased region" description="Low complexity" evidence="1">
    <location>
        <begin position="57"/>
        <end position="71"/>
    </location>
</feature>
<feature type="compositionally biased region" description="Polar residues" evidence="1">
    <location>
        <begin position="417"/>
        <end position="426"/>
    </location>
</feature>
<feature type="region of interest" description="Disordered" evidence="1">
    <location>
        <begin position="22"/>
        <end position="81"/>
    </location>
</feature>
<organism evidence="2 3">
    <name type="scientific">Leptomonas pyrrhocoris</name>
    <name type="common">Firebug parasite</name>
    <dbReference type="NCBI Taxonomy" id="157538"/>
    <lineage>
        <taxon>Eukaryota</taxon>
        <taxon>Discoba</taxon>
        <taxon>Euglenozoa</taxon>
        <taxon>Kinetoplastea</taxon>
        <taxon>Metakinetoplastina</taxon>
        <taxon>Trypanosomatida</taxon>
        <taxon>Trypanosomatidae</taxon>
        <taxon>Leishmaniinae</taxon>
        <taxon>Leptomonas</taxon>
    </lineage>
</organism>